<gene>
    <name evidence="1" type="ORF">BV95_00151</name>
</gene>
<reference evidence="1 2" key="1">
    <citation type="submission" date="2014-02" db="EMBL/GenBank/DDBJ databases">
        <title>Whole genome sequence of Sphingobium chlorophenolicum NBRC 16172.</title>
        <authorList>
            <person name="Gan H.M."/>
            <person name="Gan H.Y."/>
            <person name="Chew T.H."/>
            <person name="Savka M.A."/>
        </authorList>
    </citation>
    <scope>NUCLEOTIDE SEQUENCE [LARGE SCALE GENOMIC DNA]</scope>
    <source>
        <strain evidence="1 2">NBRC 16172</strain>
    </source>
</reference>
<sequence>MEITFHFGAASHPVSWILHAAYGSHYGVALAAAHTWHERMIASARNGTPAGGQFVIAVKDDAVVRTDLIFDADHFRRHQEPDDCSWLCQFQSFPLAIPETVKQTVTEALRRELVDVGFLIPRAQWEERYPEQAEMLRQFRQAMQNRLGPPEDEGMDAP</sequence>
<dbReference type="EMBL" id="JFHR01000001">
    <property type="protein sequence ID" value="KEQ55512.1"/>
    <property type="molecule type" value="Genomic_DNA"/>
</dbReference>
<comment type="caution">
    <text evidence="1">The sequence shown here is derived from an EMBL/GenBank/DDBJ whole genome shotgun (WGS) entry which is preliminary data.</text>
</comment>
<name>A0A081RJY9_SPHCR</name>
<dbReference type="OrthoDB" id="7470642at2"/>
<evidence type="ECO:0000313" key="2">
    <source>
        <dbReference type="Proteomes" id="UP000028411"/>
    </source>
</evidence>
<protein>
    <submittedName>
        <fullName evidence="1">Uncharacterized protein</fullName>
    </submittedName>
</protein>
<proteinExistence type="predicted"/>
<dbReference type="Proteomes" id="UP000028411">
    <property type="component" value="Unassembled WGS sequence"/>
</dbReference>
<organism evidence="1 2">
    <name type="scientific">Sphingobium chlorophenolicum</name>
    <dbReference type="NCBI Taxonomy" id="46429"/>
    <lineage>
        <taxon>Bacteria</taxon>
        <taxon>Pseudomonadati</taxon>
        <taxon>Pseudomonadota</taxon>
        <taxon>Alphaproteobacteria</taxon>
        <taxon>Sphingomonadales</taxon>
        <taxon>Sphingomonadaceae</taxon>
        <taxon>Sphingobium</taxon>
    </lineage>
</organism>
<accession>A0A081RJY9</accession>
<evidence type="ECO:0000313" key="1">
    <source>
        <dbReference type="EMBL" id="KEQ55512.1"/>
    </source>
</evidence>
<dbReference type="RefSeq" id="WP_013846900.1">
    <property type="nucleotide sequence ID" value="NZ_JFHR01000001.1"/>
</dbReference>
<dbReference type="AlphaFoldDB" id="A0A081RJY9"/>
<dbReference type="PATRIC" id="fig|46429.4.peg.151"/>